<dbReference type="Gene3D" id="3.30.40.10">
    <property type="entry name" value="Zinc/RING finger domain, C3HC4 (zinc finger)"/>
    <property type="match status" value="1"/>
</dbReference>
<dbReference type="PANTHER" id="PTHR13763">
    <property type="entry name" value="BREAST CANCER TYPE 1 SUSCEPTIBILITY PROTEIN BRCA1"/>
    <property type="match status" value="1"/>
</dbReference>
<dbReference type="OrthoDB" id="527344at2759"/>
<gene>
    <name evidence="13" type="ORF">H310_13091</name>
</gene>
<feature type="domain" description="BRCT" evidence="12">
    <location>
        <begin position="556"/>
        <end position="662"/>
    </location>
</feature>
<feature type="domain" description="RING-type" evidence="11">
    <location>
        <begin position="26"/>
        <end position="64"/>
    </location>
</feature>
<evidence type="ECO:0000313" key="13">
    <source>
        <dbReference type="EMBL" id="ETV92646.1"/>
    </source>
</evidence>
<feature type="region of interest" description="Disordered" evidence="10">
    <location>
        <begin position="96"/>
        <end position="227"/>
    </location>
</feature>
<keyword evidence="8" id="KW-0539">Nucleus</keyword>
<dbReference type="InterPro" id="IPR036420">
    <property type="entry name" value="BRCT_dom_sf"/>
</dbReference>
<feature type="compositionally biased region" description="Basic and acidic residues" evidence="10">
    <location>
        <begin position="103"/>
        <end position="120"/>
    </location>
</feature>
<protein>
    <recommendedName>
        <fullName evidence="14">RING-type E3 ubiquitin transferase BRCA1</fullName>
    </recommendedName>
</protein>
<evidence type="ECO:0000256" key="5">
    <source>
        <dbReference type="ARBA" id="ARBA00022771"/>
    </source>
</evidence>
<dbReference type="GeneID" id="20090141"/>
<feature type="compositionally biased region" description="Polar residues" evidence="10">
    <location>
        <begin position="123"/>
        <end position="142"/>
    </location>
</feature>
<feature type="domain" description="BRCT" evidence="12">
    <location>
        <begin position="484"/>
        <end position="521"/>
    </location>
</feature>
<accession>A0A024TGC6</accession>
<dbReference type="InterPro" id="IPR017907">
    <property type="entry name" value="Znf_RING_CS"/>
</dbReference>
<dbReference type="EMBL" id="KI913998">
    <property type="protein sequence ID" value="ETV92646.1"/>
    <property type="molecule type" value="Genomic_DNA"/>
</dbReference>
<feature type="region of interest" description="Disordered" evidence="10">
    <location>
        <begin position="344"/>
        <end position="395"/>
    </location>
</feature>
<dbReference type="GO" id="GO:0004842">
    <property type="term" value="F:ubiquitin-protein transferase activity"/>
    <property type="evidence" value="ECO:0007669"/>
    <property type="project" value="TreeGrafter"/>
</dbReference>
<dbReference type="PROSITE" id="PS50089">
    <property type="entry name" value="ZF_RING_2"/>
    <property type="match status" value="1"/>
</dbReference>
<dbReference type="InterPro" id="IPR031099">
    <property type="entry name" value="BRCA1-associated"/>
</dbReference>
<evidence type="ECO:0000259" key="12">
    <source>
        <dbReference type="PROSITE" id="PS50172"/>
    </source>
</evidence>
<dbReference type="AlphaFoldDB" id="A0A024TGC6"/>
<dbReference type="SMART" id="SM00292">
    <property type="entry name" value="BRCT"/>
    <property type="match status" value="2"/>
</dbReference>
<dbReference type="Gene3D" id="3.40.50.10190">
    <property type="entry name" value="BRCT domain"/>
    <property type="match status" value="2"/>
</dbReference>
<keyword evidence="6" id="KW-0862">Zinc</keyword>
<dbReference type="GO" id="GO:0045944">
    <property type="term" value="P:positive regulation of transcription by RNA polymerase II"/>
    <property type="evidence" value="ECO:0007669"/>
    <property type="project" value="TreeGrafter"/>
</dbReference>
<dbReference type="PANTHER" id="PTHR13763:SF0">
    <property type="entry name" value="BREAST CANCER TYPE 1 SUSCEPTIBILITY PROTEIN"/>
    <property type="match status" value="1"/>
</dbReference>
<dbReference type="VEuPathDB" id="FungiDB:H310_13091"/>
<dbReference type="GO" id="GO:0005634">
    <property type="term" value="C:nucleus"/>
    <property type="evidence" value="ECO:0007669"/>
    <property type="project" value="UniProtKB-SubCell"/>
</dbReference>
<dbReference type="SUPFAM" id="SSF57850">
    <property type="entry name" value="RING/U-box"/>
    <property type="match status" value="1"/>
</dbReference>
<comment type="subcellular location">
    <subcellularLocation>
        <location evidence="1">Nucleus</location>
    </subcellularLocation>
</comment>
<reference evidence="13" key="1">
    <citation type="submission" date="2013-12" db="EMBL/GenBank/DDBJ databases">
        <title>The Genome Sequence of Aphanomyces invadans NJM9701.</title>
        <authorList>
            <consortium name="The Broad Institute Genomics Platform"/>
            <person name="Russ C."/>
            <person name="Tyler B."/>
            <person name="van West P."/>
            <person name="Dieguez-Uribeondo J."/>
            <person name="Young S.K."/>
            <person name="Zeng Q."/>
            <person name="Gargeya S."/>
            <person name="Fitzgerald M."/>
            <person name="Abouelleil A."/>
            <person name="Alvarado L."/>
            <person name="Chapman S.B."/>
            <person name="Gainer-Dewar J."/>
            <person name="Goldberg J."/>
            <person name="Griggs A."/>
            <person name="Gujja S."/>
            <person name="Hansen M."/>
            <person name="Howarth C."/>
            <person name="Imamovic A."/>
            <person name="Ireland A."/>
            <person name="Larimer J."/>
            <person name="McCowan C."/>
            <person name="Murphy C."/>
            <person name="Pearson M."/>
            <person name="Poon T.W."/>
            <person name="Priest M."/>
            <person name="Roberts A."/>
            <person name="Saif S."/>
            <person name="Shea T."/>
            <person name="Sykes S."/>
            <person name="Wortman J."/>
            <person name="Nusbaum C."/>
            <person name="Birren B."/>
        </authorList>
    </citation>
    <scope>NUCLEOTIDE SEQUENCE [LARGE SCALE GENOMIC DNA]</scope>
    <source>
        <strain evidence="13">NJM9701</strain>
    </source>
</reference>
<evidence type="ECO:0000256" key="2">
    <source>
        <dbReference type="ARBA" id="ARBA00022723"/>
    </source>
</evidence>
<name>A0A024TGC6_9STRA</name>
<evidence type="ECO:0000256" key="9">
    <source>
        <dbReference type="PROSITE-ProRule" id="PRU00175"/>
    </source>
</evidence>
<keyword evidence="2" id="KW-0479">Metal-binding</keyword>
<proteinExistence type="predicted"/>
<dbReference type="SUPFAM" id="SSF52113">
    <property type="entry name" value="BRCT domain"/>
    <property type="match status" value="2"/>
</dbReference>
<evidence type="ECO:0008006" key="14">
    <source>
        <dbReference type="Google" id="ProtNLM"/>
    </source>
</evidence>
<keyword evidence="3" id="KW-0677">Repeat</keyword>
<keyword evidence="5 9" id="KW-0863">Zinc-finger</keyword>
<keyword evidence="4" id="KW-0227">DNA damage</keyword>
<organism evidence="13">
    <name type="scientific">Aphanomyces invadans</name>
    <dbReference type="NCBI Taxonomy" id="157072"/>
    <lineage>
        <taxon>Eukaryota</taxon>
        <taxon>Sar</taxon>
        <taxon>Stramenopiles</taxon>
        <taxon>Oomycota</taxon>
        <taxon>Saprolegniomycetes</taxon>
        <taxon>Saprolegniales</taxon>
        <taxon>Verrucalvaceae</taxon>
        <taxon>Aphanomyces</taxon>
    </lineage>
</organism>
<evidence type="ECO:0000256" key="4">
    <source>
        <dbReference type="ARBA" id="ARBA00022763"/>
    </source>
</evidence>
<evidence type="ECO:0000256" key="8">
    <source>
        <dbReference type="ARBA" id="ARBA00023242"/>
    </source>
</evidence>
<dbReference type="PROSITE" id="PS00518">
    <property type="entry name" value="ZF_RING_1"/>
    <property type="match status" value="1"/>
</dbReference>
<evidence type="ECO:0000256" key="10">
    <source>
        <dbReference type="SAM" id="MobiDB-lite"/>
    </source>
</evidence>
<evidence type="ECO:0000256" key="6">
    <source>
        <dbReference type="ARBA" id="ARBA00022833"/>
    </source>
</evidence>
<dbReference type="SMART" id="SM00184">
    <property type="entry name" value="RING"/>
    <property type="match status" value="1"/>
</dbReference>
<dbReference type="GO" id="GO:0008270">
    <property type="term" value="F:zinc ion binding"/>
    <property type="evidence" value="ECO:0007669"/>
    <property type="project" value="UniProtKB-KW"/>
</dbReference>
<dbReference type="GO" id="GO:0000724">
    <property type="term" value="P:double-strand break repair via homologous recombination"/>
    <property type="evidence" value="ECO:0007669"/>
    <property type="project" value="TreeGrafter"/>
</dbReference>
<evidence type="ECO:0000259" key="11">
    <source>
        <dbReference type="PROSITE" id="PS50089"/>
    </source>
</evidence>
<keyword evidence="7" id="KW-0234">DNA repair</keyword>
<dbReference type="InterPro" id="IPR001357">
    <property type="entry name" value="BRCT_dom"/>
</dbReference>
<dbReference type="PROSITE" id="PS50172">
    <property type="entry name" value="BRCT"/>
    <property type="match status" value="2"/>
</dbReference>
<dbReference type="Pfam" id="PF13923">
    <property type="entry name" value="zf-C3HC4_2"/>
    <property type="match status" value="1"/>
</dbReference>
<dbReference type="InterPro" id="IPR013083">
    <property type="entry name" value="Znf_RING/FYVE/PHD"/>
</dbReference>
<evidence type="ECO:0000256" key="7">
    <source>
        <dbReference type="ARBA" id="ARBA00023204"/>
    </source>
</evidence>
<dbReference type="RefSeq" id="XP_008878682.1">
    <property type="nucleotide sequence ID" value="XM_008880460.1"/>
</dbReference>
<evidence type="ECO:0000256" key="3">
    <source>
        <dbReference type="ARBA" id="ARBA00022737"/>
    </source>
</evidence>
<dbReference type="eggNOG" id="KOG4362">
    <property type="taxonomic scope" value="Eukaryota"/>
</dbReference>
<sequence length="662" mass="72550">MAADTAMMMPAAVKKALTSFGQQLRCPICLESVTVPYSLPCNHIFCEPCIGVALTYAPKCPVCKAPAKKRHLRLDESIQRIQNALQGLLAGVAVKGDDDDDTVATRRQSDSCAAKSHERSAPSLHQFQNHATQPSRAETTSIRPPIPPIVTPLRLQPTPIKGDLPRYKGRILQRRLSQKENEPTNMSEVPPQADNPACPSDDPVTPTKALQPVRSPSSKADLHSRTYSDSIVPCTQESCSTLLDLTSSIDATTRLSTDESKNAARPTSNPSQPAPFKPGDVVQVMARTWPGINKLGGTAWISTFNPEDYTYNVRYVLGGRENRVHSKYISIFQDLADEAMPVRGTKRRVSSPHAPTSPFSSPGCDDEDERVHFDHPHNAPSRKKTKKRTDDRRAPDLVRRTLDEPMVLLCSGLSHEDKLAVEECASHVLHATIAHEWVPQVTHIIVQCQHLSASKLKLMMPPSPSVPAATTAVSKPIKRWAKIRSLKFLKALVSGRWIVGPAWIKDCLQQRKHVDEEVYEVHGLVKSHHVLDVAKKARLLRESFMAVRGGESASSIGTGLFSRFICYVHGQFASPLPPKAEICALIRLGSGKVSTSWTEVEAMAAKDPSLPIVVVMEHATDAASFVHPATSSVTASSSIACVGYDWVLDCISECRIRPAVPR</sequence>
<dbReference type="InterPro" id="IPR001841">
    <property type="entry name" value="Znf_RING"/>
</dbReference>
<dbReference type="STRING" id="157072.A0A024TGC6"/>
<feature type="region of interest" description="Disordered" evidence="10">
    <location>
        <begin position="255"/>
        <end position="278"/>
    </location>
</feature>
<evidence type="ECO:0000256" key="1">
    <source>
        <dbReference type="ARBA" id="ARBA00004123"/>
    </source>
</evidence>